<dbReference type="GO" id="GO:0019901">
    <property type="term" value="F:protein kinase binding"/>
    <property type="evidence" value="ECO:0007669"/>
    <property type="project" value="TreeGrafter"/>
</dbReference>
<protein>
    <submittedName>
        <fullName evidence="4">Lck-interacting transmembrane adapter 1 isoform X1</fullName>
    </submittedName>
</protein>
<dbReference type="RefSeq" id="XP_003503203.2">
    <property type="nucleotide sequence ID" value="XM_003503155.5"/>
</dbReference>
<dbReference type="GO" id="GO:0050853">
    <property type="term" value="P:B cell receptor signaling pathway"/>
    <property type="evidence" value="ECO:0007669"/>
    <property type="project" value="InterPro"/>
</dbReference>
<keyword evidence="2 4" id="KW-0812">Transmembrane</keyword>
<feature type="region of interest" description="Disordered" evidence="1">
    <location>
        <begin position="1"/>
        <end position="21"/>
    </location>
</feature>
<keyword evidence="3" id="KW-1185">Reference proteome</keyword>
<name>A0A9J7G480_CRIGR</name>
<gene>
    <name evidence="4" type="primary">Lime1</name>
</gene>
<dbReference type="CTD" id="54923"/>
<keyword evidence="2" id="KW-0472">Membrane</keyword>
<evidence type="ECO:0000256" key="1">
    <source>
        <dbReference type="SAM" id="MobiDB-lite"/>
    </source>
</evidence>
<dbReference type="GO" id="GO:0050852">
    <property type="term" value="P:T cell receptor signaling pathway"/>
    <property type="evidence" value="ECO:0007669"/>
    <property type="project" value="InterPro"/>
</dbReference>
<sequence length="323" mass="35098">MKGLGVSGVLSQPGRKNPPSGQDLQIELQVCTGPSVSPQRSSLLSPGPLFCFYKMRPPVPSAPLALLFLGCFSLLLWLWALCTACHRKRAQRQQTGLQGSLIPVEMSLLRQTHLCSLSKSDTRLHELHQGTRCSIAPRPASMDFLHPHWLEASRGSTRSQVTPSAFSSRQLPRAPPAAPATASSTSPEATYSNVGLAAIPRASLAASPMVWAGTQLTISCAKLGPGAEYACIQKHKETEQGYQESQQKTKMIPAPQMDLLYSRVCKPKRRDPRPVTDEPDPQGGRAILALGSDVEYEAITLRGQDVNQDPLENVYESIREVGP</sequence>
<accession>A0A9J7G480</accession>
<dbReference type="Proteomes" id="UP001108280">
    <property type="component" value="Chromosome 6"/>
</dbReference>
<proteinExistence type="predicted"/>
<dbReference type="Pfam" id="PF15332">
    <property type="entry name" value="LIME1"/>
    <property type="match status" value="1"/>
</dbReference>
<dbReference type="PANTHER" id="PTHR47740:SF1">
    <property type="entry name" value="LCK-INTERACTING TRANSMEMBRANE ADAPTER 1"/>
    <property type="match status" value="1"/>
</dbReference>
<feature type="compositionally biased region" description="Polar residues" evidence="1">
    <location>
        <begin position="160"/>
        <end position="170"/>
    </location>
</feature>
<organism evidence="3 4">
    <name type="scientific">Cricetulus griseus</name>
    <name type="common">Chinese hamster</name>
    <name type="synonym">Cricetulus barabensis griseus</name>
    <dbReference type="NCBI Taxonomy" id="10029"/>
    <lineage>
        <taxon>Eukaryota</taxon>
        <taxon>Metazoa</taxon>
        <taxon>Chordata</taxon>
        <taxon>Craniata</taxon>
        <taxon>Vertebrata</taxon>
        <taxon>Euteleostomi</taxon>
        <taxon>Mammalia</taxon>
        <taxon>Eutheria</taxon>
        <taxon>Euarchontoglires</taxon>
        <taxon>Glires</taxon>
        <taxon>Rodentia</taxon>
        <taxon>Myomorpha</taxon>
        <taxon>Muroidea</taxon>
        <taxon>Cricetidae</taxon>
        <taxon>Cricetinae</taxon>
        <taxon>Cricetulus</taxon>
    </lineage>
</organism>
<evidence type="ECO:0000256" key="2">
    <source>
        <dbReference type="SAM" id="Phobius"/>
    </source>
</evidence>
<dbReference type="OrthoDB" id="9939965at2759"/>
<evidence type="ECO:0000313" key="4">
    <source>
        <dbReference type="RefSeq" id="XP_027275759.1"/>
    </source>
</evidence>
<reference evidence="3" key="1">
    <citation type="journal article" date="2018" name="Biotechnol. Bioeng.">
        <title>A reference genome of the Chinese hamster based on a hybrid assembly strategy.</title>
        <authorList>
            <person name="Rupp O."/>
            <person name="MacDonald M.L."/>
            <person name="Li S."/>
            <person name="Dhiman H."/>
            <person name="Polson S."/>
            <person name="Griep S."/>
            <person name="Heffner K."/>
            <person name="Hernandez I."/>
            <person name="Brinkrolf K."/>
            <person name="Jadhav V."/>
            <person name="Samoudi M."/>
            <person name="Hao H."/>
            <person name="Kingham B."/>
            <person name="Goesmann A."/>
            <person name="Betenbaugh M.J."/>
            <person name="Lewis N.E."/>
            <person name="Borth N."/>
            <person name="Lee K.H."/>
        </authorList>
    </citation>
    <scope>NUCLEOTIDE SEQUENCE [LARGE SCALE GENOMIC DNA]</scope>
    <source>
        <strain evidence="3">17A/GY</strain>
    </source>
</reference>
<dbReference type="GO" id="GO:0019815">
    <property type="term" value="C:B cell receptor complex"/>
    <property type="evidence" value="ECO:0007669"/>
    <property type="project" value="TreeGrafter"/>
</dbReference>
<feature type="region of interest" description="Disordered" evidence="1">
    <location>
        <begin position="160"/>
        <end position="188"/>
    </location>
</feature>
<dbReference type="KEGG" id="cge:100767764"/>
<dbReference type="InterPro" id="IPR026072">
    <property type="entry name" value="Lime1"/>
</dbReference>
<keyword evidence="2" id="KW-1133">Transmembrane helix</keyword>
<evidence type="ECO:0000313" key="3">
    <source>
        <dbReference type="Proteomes" id="UP001108280"/>
    </source>
</evidence>
<feature type="compositionally biased region" description="Low complexity" evidence="1">
    <location>
        <begin position="179"/>
        <end position="188"/>
    </location>
</feature>
<reference evidence="4" key="3">
    <citation type="submission" date="2025-08" db="UniProtKB">
        <authorList>
            <consortium name="RefSeq"/>
        </authorList>
    </citation>
    <scope>IDENTIFICATION</scope>
    <source>
        <strain evidence="4">17A/GY</strain>
        <tissue evidence="4">Liver</tissue>
    </source>
</reference>
<feature type="transmembrane region" description="Helical" evidence="2">
    <location>
        <begin position="62"/>
        <end position="82"/>
    </location>
</feature>
<dbReference type="AlphaFoldDB" id="A0A9J7G480"/>
<reference evidence="3" key="2">
    <citation type="journal article" date="2020" name="Biotechnol. Bioeng.">
        <title>Chromosome-scale scaffolds for the Chinese hamster reference genome assembly to facilitate the study of the CHO epigenome.</title>
        <authorList>
            <person name="Hilliard W."/>
            <person name="MacDonald M."/>
            <person name="Lee K.H."/>
        </authorList>
    </citation>
    <scope>NUCLEOTIDE SEQUENCE [LARGE SCALE GENOMIC DNA]</scope>
    <source>
        <strain evidence="3">17A/GY</strain>
    </source>
</reference>
<dbReference type="RefSeq" id="XP_027275759.1">
    <property type="nucleotide sequence ID" value="XM_027419958.2"/>
</dbReference>
<dbReference type="GeneID" id="100767764"/>
<dbReference type="PANTHER" id="PTHR47740">
    <property type="entry name" value="LCK-INTERACTING TRANSMEMBRANE ADAPTER 1, LIME1"/>
    <property type="match status" value="1"/>
</dbReference>